<protein>
    <submittedName>
        <fullName evidence="5">Neuronal growth regulator 1</fullName>
    </submittedName>
</protein>
<keyword evidence="1 3" id="KW-0732">Signal</keyword>
<dbReference type="SUPFAM" id="SSF48726">
    <property type="entry name" value="Immunoglobulin"/>
    <property type="match status" value="2"/>
</dbReference>
<reference evidence="5" key="2">
    <citation type="journal article" date="2023" name="Science">
        <title>Genomic signatures of disease resistance in endangered staghorn corals.</title>
        <authorList>
            <person name="Vollmer S.V."/>
            <person name="Selwyn J.D."/>
            <person name="Despard B.A."/>
            <person name="Roesel C.L."/>
        </authorList>
    </citation>
    <scope>NUCLEOTIDE SEQUENCE</scope>
    <source>
        <strain evidence="5">K2</strain>
    </source>
</reference>
<dbReference type="InterPro" id="IPR003599">
    <property type="entry name" value="Ig_sub"/>
</dbReference>
<dbReference type="PANTHER" id="PTHR45080">
    <property type="entry name" value="CONTACTIN 5"/>
    <property type="match status" value="1"/>
</dbReference>
<dbReference type="GO" id="GO:0007156">
    <property type="term" value="P:homophilic cell adhesion via plasma membrane adhesion molecules"/>
    <property type="evidence" value="ECO:0007669"/>
    <property type="project" value="TreeGrafter"/>
</dbReference>
<dbReference type="Gene3D" id="2.60.40.10">
    <property type="entry name" value="Immunoglobulins"/>
    <property type="match status" value="3"/>
</dbReference>
<organism evidence="5 6">
    <name type="scientific">Acropora cervicornis</name>
    <name type="common">Staghorn coral</name>
    <dbReference type="NCBI Taxonomy" id="6130"/>
    <lineage>
        <taxon>Eukaryota</taxon>
        <taxon>Metazoa</taxon>
        <taxon>Cnidaria</taxon>
        <taxon>Anthozoa</taxon>
        <taxon>Hexacorallia</taxon>
        <taxon>Scleractinia</taxon>
        <taxon>Astrocoeniina</taxon>
        <taxon>Acroporidae</taxon>
        <taxon>Acropora</taxon>
    </lineage>
</organism>
<dbReference type="AlphaFoldDB" id="A0AAD9Q9V0"/>
<dbReference type="PANTHER" id="PTHR45080:SF8">
    <property type="entry name" value="IG-LIKE DOMAIN-CONTAINING PROTEIN"/>
    <property type="match status" value="1"/>
</dbReference>
<dbReference type="InterPro" id="IPR013783">
    <property type="entry name" value="Ig-like_fold"/>
</dbReference>
<dbReference type="InterPro" id="IPR036179">
    <property type="entry name" value="Ig-like_dom_sf"/>
</dbReference>
<comment type="caution">
    <text evidence="5">The sequence shown here is derived from an EMBL/GenBank/DDBJ whole genome shotgun (WGS) entry which is preliminary data.</text>
</comment>
<evidence type="ECO:0000256" key="2">
    <source>
        <dbReference type="ARBA" id="ARBA00023157"/>
    </source>
</evidence>
<evidence type="ECO:0000259" key="4">
    <source>
        <dbReference type="PROSITE" id="PS50835"/>
    </source>
</evidence>
<dbReference type="PROSITE" id="PS50835">
    <property type="entry name" value="IG_LIKE"/>
    <property type="match status" value="1"/>
</dbReference>
<proteinExistence type="predicted"/>
<keyword evidence="2" id="KW-1015">Disulfide bond</keyword>
<keyword evidence="6" id="KW-1185">Reference proteome</keyword>
<evidence type="ECO:0000313" key="6">
    <source>
        <dbReference type="Proteomes" id="UP001249851"/>
    </source>
</evidence>
<feature type="chain" id="PRO_5041980402" evidence="3">
    <location>
        <begin position="22"/>
        <end position="306"/>
    </location>
</feature>
<sequence>MSFVSCLMPFAIFVFCPETETATTALVLRPANPSYAVEGTNFTLKWNYALDGSLSAVQFSNVTGTGDDPIGSRVGPGTINSKRKYEARFRAQAESTRAELTILAVQLSDEATYKLSVVSSQATFIWDSVRVIVHSPPSNIIISSDQKIKAPALLTLNCATDGKPKPRITWTRLSDNTVITMPLFIISGRNEESYRCTADNGVGKPLSKDVFVDIQVPVRPMVEFTSKVFVGHKQTALLVREVEGNPTPIISWSPCHRKNVCDKQYLTISKVQTARANYSCTARNALGIDSATTVLTIPFEQEIKDE</sequence>
<evidence type="ECO:0000256" key="1">
    <source>
        <dbReference type="ARBA" id="ARBA00022729"/>
    </source>
</evidence>
<feature type="domain" description="Ig-like" evidence="4">
    <location>
        <begin position="137"/>
        <end position="207"/>
    </location>
</feature>
<gene>
    <name evidence="5" type="ORF">P5673_020168</name>
</gene>
<evidence type="ECO:0000256" key="3">
    <source>
        <dbReference type="SAM" id="SignalP"/>
    </source>
</evidence>
<dbReference type="GO" id="GO:0005886">
    <property type="term" value="C:plasma membrane"/>
    <property type="evidence" value="ECO:0007669"/>
    <property type="project" value="TreeGrafter"/>
</dbReference>
<dbReference type="SMART" id="SM00409">
    <property type="entry name" value="IG"/>
    <property type="match status" value="3"/>
</dbReference>
<dbReference type="EMBL" id="JARQWQ010000049">
    <property type="protein sequence ID" value="KAK2557442.1"/>
    <property type="molecule type" value="Genomic_DNA"/>
</dbReference>
<dbReference type="Proteomes" id="UP001249851">
    <property type="component" value="Unassembled WGS sequence"/>
</dbReference>
<accession>A0AAD9Q9V0</accession>
<name>A0AAD9Q9V0_ACRCE</name>
<feature type="signal peptide" evidence="3">
    <location>
        <begin position="1"/>
        <end position="21"/>
    </location>
</feature>
<dbReference type="InterPro" id="IPR007110">
    <property type="entry name" value="Ig-like_dom"/>
</dbReference>
<reference evidence="5" key="1">
    <citation type="journal article" date="2023" name="G3 (Bethesda)">
        <title>Whole genome assembly and annotation of the endangered Caribbean coral Acropora cervicornis.</title>
        <authorList>
            <person name="Selwyn J.D."/>
            <person name="Vollmer S.V."/>
        </authorList>
    </citation>
    <scope>NUCLEOTIDE SEQUENCE</scope>
    <source>
        <strain evidence="5">K2</strain>
    </source>
</reference>
<dbReference type="InterPro" id="IPR050958">
    <property type="entry name" value="Cell_Adh-Cytoskel_Orgn"/>
</dbReference>
<evidence type="ECO:0000313" key="5">
    <source>
        <dbReference type="EMBL" id="KAK2557442.1"/>
    </source>
</evidence>